<evidence type="ECO:0000256" key="3">
    <source>
        <dbReference type="ARBA" id="ARBA00022801"/>
    </source>
</evidence>
<dbReference type="CDD" id="cd04690">
    <property type="entry name" value="NUDIX_Hydrolase"/>
    <property type="match status" value="1"/>
</dbReference>
<name>A0AA46YJ07_9ACTN</name>
<evidence type="ECO:0000313" key="7">
    <source>
        <dbReference type="Proteomes" id="UP001164390"/>
    </source>
</evidence>
<keyword evidence="3 4" id="KW-0378">Hydrolase</keyword>
<comment type="cofactor">
    <cofactor evidence="1">
        <name>Mg(2+)</name>
        <dbReference type="ChEBI" id="CHEBI:18420"/>
    </cofactor>
</comment>
<evidence type="ECO:0000256" key="1">
    <source>
        <dbReference type="ARBA" id="ARBA00001946"/>
    </source>
</evidence>
<dbReference type="PROSITE" id="PS00893">
    <property type="entry name" value="NUDIX_BOX"/>
    <property type="match status" value="1"/>
</dbReference>
<feature type="domain" description="Nudix hydrolase" evidence="5">
    <location>
        <begin position="3"/>
        <end position="132"/>
    </location>
</feature>
<accession>A0AA46YJ07</accession>
<protein>
    <submittedName>
        <fullName evidence="6">NUDIX domain-containing protein</fullName>
    </submittedName>
</protein>
<gene>
    <name evidence="6" type="ORF">L0C25_14060</name>
</gene>
<reference evidence="6" key="1">
    <citation type="submission" date="2022-01" db="EMBL/GenBank/DDBJ databases">
        <title>Nocardioidaceae gen. sp. A5X3R13.</title>
        <authorList>
            <person name="Lopez Marin M.A."/>
            <person name="Uhlik O."/>
        </authorList>
    </citation>
    <scope>NUCLEOTIDE SEQUENCE</scope>
    <source>
        <strain evidence="6">A5X3R13</strain>
    </source>
</reference>
<dbReference type="AlphaFoldDB" id="A0AA46YJ07"/>
<dbReference type="InterPro" id="IPR020084">
    <property type="entry name" value="NUDIX_hydrolase_CS"/>
</dbReference>
<dbReference type="PANTHER" id="PTHR43046:SF2">
    <property type="entry name" value="8-OXO-DGTP DIPHOSPHATASE-RELATED"/>
    <property type="match status" value="1"/>
</dbReference>
<dbReference type="InterPro" id="IPR020476">
    <property type="entry name" value="Nudix_hydrolase"/>
</dbReference>
<dbReference type="InterPro" id="IPR015797">
    <property type="entry name" value="NUDIX_hydrolase-like_dom_sf"/>
</dbReference>
<dbReference type="RefSeq" id="WP_271632301.1">
    <property type="nucleotide sequence ID" value="NZ_CP094970.1"/>
</dbReference>
<dbReference type="GO" id="GO:0016787">
    <property type="term" value="F:hydrolase activity"/>
    <property type="evidence" value="ECO:0007669"/>
    <property type="project" value="UniProtKB-KW"/>
</dbReference>
<dbReference type="PRINTS" id="PR00502">
    <property type="entry name" value="NUDIXFAMILY"/>
</dbReference>
<keyword evidence="7" id="KW-1185">Reference proteome</keyword>
<evidence type="ECO:0000259" key="5">
    <source>
        <dbReference type="PROSITE" id="PS51462"/>
    </source>
</evidence>
<evidence type="ECO:0000256" key="2">
    <source>
        <dbReference type="ARBA" id="ARBA00005582"/>
    </source>
</evidence>
<dbReference type="Gene3D" id="3.90.79.10">
    <property type="entry name" value="Nucleoside Triphosphate Pyrophosphohydrolase"/>
    <property type="match status" value="1"/>
</dbReference>
<evidence type="ECO:0000313" key="6">
    <source>
        <dbReference type="EMBL" id="UYM03672.1"/>
    </source>
</evidence>
<evidence type="ECO:0000256" key="4">
    <source>
        <dbReference type="RuleBase" id="RU003476"/>
    </source>
</evidence>
<dbReference type="Proteomes" id="UP001164390">
    <property type="component" value="Chromosome"/>
</dbReference>
<sequence length="132" mass="14250">MADLIIVAAICIRDASGRLLTVRKRGTDRFMLPGGKLEPGETPAEAVVRETAEEVGISIDPAALVPLGHWHAPAANEPDTRLESTVFAAEVDHPEPRAAREIAEIRWLDPGRADEHDDLAPMITLHVLPAIA</sequence>
<dbReference type="PROSITE" id="PS51462">
    <property type="entry name" value="NUDIX"/>
    <property type="match status" value="1"/>
</dbReference>
<dbReference type="KEGG" id="sgrg:L0C25_14060"/>
<dbReference type="SUPFAM" id="SSF55811">
    <property type="entry name" value="Nudix"/>
    <property type="match status" value="1"/>
</dbReference>
<organism evidence="6 7">
    <name type="scientific">Solicola gregarius</name>
    <dbReference type="NCBI Taxonomy" id="2908642"/>
    <lineage>
        <taxon>Bacteria</taxon>
        <taxon>Bacillati</taxon>
        <taxon>Actinomycetota</taxon>
        <taxon>Actinomycetes</taxon>
        <taxon>Propionibacteriales</taxon>
        <taxon>Nocardioidaceae</taxon>
        <taxon>Solicola</taxon>
    </lineage>
</organism>
<proteinExistence type="inferred from homology"/>
<dbReference type="PANTHER" id="PTHR43046">
    <property type="entry name" value="GDP-MANNOSE MANNOSYL HYDROLASE"/>
    <property type="match status" value="1"/>
</dbReference>
<dbReference type="Pfam" id="PF00293">
    <property type="entry name" value="NUDIX"/>
    <property type="match status" value="1"/>
</dbReference>
<dbReference type="EMBL" id="CP094970">
    <property type="protein sequence ID" value="UYM03672.1"/>
    <property type="molecule type" value="Genomic_DNA"/>
</dbReference>
<dbReference type="InterPro" id="IPR000086">
    <property type="entry name" value="NUDIX_hydrolase_dom"/>
</dbReference>
<comment type="similarity">
    <text evidence="2 4">Belongs to the Nudix hydrolase family.</text>
</comment>